<dbReference type="EMBL" id="JANAVZ010000006">
    <property type="protein sequence ID" value="MCT4333698.1"/>
    <property type="molecule type" value="Genomic_DNA"/>
</dbReference>
<evidence type="ECO:0008006" key="3">
    <source>
        <dbReference type="Google" id="ProtNLM"/>
    </source>
</evidence>
<comment type="caution">
    <text evidence="1">The sequence shown here is derived from an EMBL/GenBank/DDBJ whole genome shotgun (WGS) entry which is preliminary data.</text>
</comment>
<dbReference type="RefSeq" id="WP_260277551.1">
    <property type="nucleotide sequence ID" value="NZ_JANAVZ010000006.1"/>
</dbReference>
<protein>
    <recommendedName>
        <fullName evidence="3">Flagellar export protein FliJ</fullName>
    </recommendedName>
</protein>
<sequence length="123" mass="13702">MVGVSHKLAQLERIARLKAEQELKKLAAFSTHMASARQRVDASQAALDQSYRSVAPLTVSESRIANAQAGRAARELRKADQELARMAPRYEAARRDAVREFGRAEALLDLASRQIREAGKPRY</sequence>
<organism evidence="1 2">
    <name type="scientific">Paracoccus maritimus</name>
    <dbReference type="NCBI Taxonomy" id="2933292"/>
    <lineage>
        <taxon>Bacteria</taxon>
        <taxon>Pseudomonadati</taxon>
        <taxon>Pseudomonadota</taxon>
        <taxon>Alphaproteobacteria</taxon>
        <taxon>Rhodobacterales</taxon>
        <taxon>Paracoccaceae</taxon>
        <taxon>Paracoccus</taxon>
    </lineage>
</organism>
<name>A0ABT2KB02_9RHOB</name>
<gene>
    <name evidence="1" type="ORF">MU516_12560</name>
</gene>
<evidence type="ECO:0000313" key="1">
    <source>
        <dbReference type="EMBL" id="MCT4333698.1"/>
    </source>
</evidence>
<accession>A0ABT2KB02</accession>
<reference evidence="1 2" key="1">
    <citation type="submission" date="2022-04" db="EMBL/GenBank/DDBJ databases">
        <title>Paracoccus sp. YLB-12 draft genome sequence.</title>
        <authorList>
            <person name="Yu L."/>
        </authorList>
    </citation>
    <scope>NUCLEOTIDE SEQUENCE [LARGE SCALE GENOMIC DNA]</scope>
    <source>
        <strain evidence="1 2">YLB-12</strain>
    </source>
</reference>
<proteinExistence type="predicted"/>
<evidence type="ECO:0000313" key="2">
    <source>
        <dbReference type="Proteomes" id="UP001320702"/>
    </source>
</evidence>
<keyword evidence="2" id="KW-1185">Reference proteome</keyword>
<dbReference type="Proteomes" id="UP001320702">
    <property type="component" value="Unassembled WGS sequence"/>
</dbReference>